<evidence type="ECO:0000256" key="1">
    <source>
        <dbReference type="SAM" id="Phobius"/>
    </source>
</evidence>
<evidence type="ECO:0000313" key="2">
    <source>
        <dbReference type="EMBL" id="EXB42355.1"/>
    </source>
</evidence>
<dbReference type="AlphaFoldDB" id="W9QMB0"/>
<keyword evidence="1" id="KW-1133">Transmembrane helix</keyword>
<gene>
    <name evidence="2" type="ORF">L484_021947</name>
</gene>
<name>W9QMB0_9ROSA</name>
<proteinExistence type="predicted"/>
<dbReference type="EMBL" id="KE343820">
    <property type="protein sequence ID" value="EXB42355.1"/>
    <property type="molecule type" value="Genomic_DNA"/>
</dbReference>
<keyword evidence="1" id="KW-0812">Transmembrane</keyword>
<protein>
    <submittedName>
        <fullName evidence="2">Uncharacterized protein</fullName>
    </submittedName>
</protein>
<keyword evidence="1" id="KW-0472">Membrane</keyword>
<feature type="transmembrane region" description="Helical" evidence="1">
    <location>
        <begin position="109"/>
        <end position="129"/>
    </location>
</feature>
<accession>W9QMB0</accession>
<sequence>MSERRVVACISGRRCLASLRLMMIGGGAVGDFNDWVRRFGGGFFTDGMLALSFCVGTHLIPQPNKPLTVTHNPTPSHPTNGSGEEAYKATTTMKVERELIEMWAERRKVALGFATKTMAFWGAHCLGFFTRAVCFPGKVAVGFNGRGLWGVAGLLVAAWGLSFRRRWQVLGSWSLLLYTRSLSFTASPFSPMGLFFDAL</sequence>
<organism evidence="2 3">
    <name type="scientific">Morus notabilis</name>
    <dbReference type="NCBI Taxonomy" id="981085"/>
    <lineage>
        <taxon>Eukaryota</taxon>
        <taxon>Viridiplantae</taxon>
        <taxon>Streptophyta</taxon>
        <taxon>Embryophyta</taxon>
        <taxon>Tracheophyta</taxon>
        <taxon>Spermatophyta</taxon>
        <taxon>Magnoliopsida</taxon>
        <taxon>eudicotyledons</taxon>
        <taxon>Gunneridae</taxon>
        <taxon>Pentapetalae</taxon>
        <taxon>rosids</taxon>
        <taxon>fabids</taxon>
        <taxon>Rosales</taxon>
        <taxon>Moraceae</taxon>
        <taxon>Moreae</taxon>
        <taxon>Morus</taxon>
    </lineage>
</organism>
<feature type="transmembrane region" description="Helical" evidence="1">
    <location>
        <begin position="141"/>
        <end position="163"/>
    </location>
</feature>
<dbReference type="Proteomes" id="UP000030645">
    <property type="component" value="Unassembled WGS sequence"/>
</dbReference>
<reference evidence="3" key="1">
    <citation type="submission" date="2013-01" db="EMBL/GenBank/DDBJ databases">
        <title>Draft Genome Sequence of a Mulberry Tree, Morus notabilis C.K. Schneid.</title>
        <authorList>
            <person name="He N."/>
            <person name="Zhao S."/>
        </authorList>
    </citation>
    <scope>NUCLEOTIDE SEQUENCE</scope>
</reference>
<keyword evidence="3" id="KW-1185">Reference proteome</keyword>
<evidence type="ECO:0000313" key="3">
    <source>
        <dbReference type="Proteomes" id="UP000030645"/>
    </source>
</evidence>